<dbReference type="EMBL" id="BK015022">
    <property type="protein sequence ID" value="DAD87544.1"/>
    <property type="molecule type" value="Genomic_DNA"/>
</dbReference>
<proteinExistence type="predicted"/>
<protein>
    <submittedName>
        <fullName evidence="1">Uncharacterized protein</fullName>
    </submittedName>
</protein>
<sequence length="88" mass="10649">MKRKLYRYGMDIDCGCNSIRQTKRCIQQYLYSVLSAIGLKRGYDYHVSTNSLFIRHIKNVVGRIMVSLRETFPVFNFYWETPRRLVWF</sequence>
<evidence type="ECO:0000313" key="1">
    <source>
        <dbReference type="EMBL" id="DAD87544.1"/>
    </source>
</evidence>
<organism evidence="1">
    <name type="scientific">Siphoviridae sp. ctAUQ2</name>
    <dbReference type="NCBI Taxonomy" id="2826182"/>
    <lineage>
        <taxon>Viruses</taxon>
        <taxon>Duplodnaviria</taxon>
        <taxon>Heunggongvirae</taxon>
        <taxon>Uroviricota</taxon>
        <taxon>Caudoviricetes</taxon>
    </lineage>
</organism>
<accession>A0A8S5MZA2</accession>
<reference evidence="1" key="1">
    <citation type="journal article" date="2021" name="Proc. Natl. Acad. Sci. U.S.A.">
        <title>A Catalog of Tens of Thousands of Viruses from Human Metagenomes Reveals Hidden Associations with Chronic Diseases.</title>
        <authorList>
            <person name="Tisza M.J."/>
            <person name="Buck C.B."/>
        </authorList>
    </citation>
    <scope>NUCLEOTIDE SEQUENCE</scope>
    <source>
        <strain evidence="1">CtAUQ2</strain>
    </source>
</reference>
<name>A0A8S5MZA2_9CAUD</name>